<evidence type="ECO:0000313" key="2">
    <source>
        <dbReference type="EMBL" id="RDH33619.1"/>
    </source>
</evidence>
<reference evidence="2 3" key="1">
    <citation type="submission" date="2018-07" db="EMBL/GenBank/DDBJ databases">
        <title>The genomes of Aspergillus section Nigri reveals drivers in fungal speciation.</title>
        <authorList>
            <consortium name="DOE Joint Genome Institute"/>
            <person name="Vesth T.C."/>
            <person name="Nybo J."/>
            <person name="Theobald S."/>
            <person name="Brandl J."/>
            <person name="Frisvad J.C."/>
            <person name="Nielsen K.F."/>
            <person name="Lyhne E.K."/>
            <person name="Kogle M.E."/>
            <person name="Kuo A."/>
            <person name="Riley R."/>
            <person name="Clum A."/>
            <person name="Nolan M."/>
            <person name="Lipzen A."/>
            <person name="Salamov A."/>
            <person name="Henrissat B."/>
            <person name="Wiebenga A."/>
            <person name="De vries R.P."/>
            <person name="Grigoriev I.V."/>
            <person name="Mortensen U.H."/>
            <person name="Andersen M.R."/>
            <person name="Baker S.E."/>
        </authorList>
    </citation>
    <scope>NUCLEOTIDE SEQUENCE [LARGE SCALE GENOMIC DNA]</scope>
    <source>
        <strain evidence="2 3">CBS 139.54b</strain>
    </source>
</reference>
<dbReference type="EMBL" id="KZ852046">
    <property type="protein sequence ID" value="RDH33619.1"/>
    <property type="molecule type" value="Genomic_DNA"/>
</dbReference>
<gene>
    <name evidence="2" type="ORF">BDQ94DRAFT_143446</name>
</gene>
<feature type="transmembrane region" description="Helical" evidence="1">
    <location>
        <begin position="12"/>
        <end position="35"/>
    </location>
</feature>
<dbReference type="PROSITE" id="PS51257">
    <property type="entry name" value="PROKAR_LIPOPROTEIN"/>
    <property type="match status" value="1"/>
</dbReference>
<dbReference type="AlphaFoldDB" id="A0A3F3Q338"/>
<keyword evidence="1" id="KW-0812">Transmembrane</keyword>
<accession>A0A3F3Q338</accession>
<evidence type="ECO:0000256" key="1">
    <source>
        <dbReference type="SAM" id="Phobius"/>
    </source>
</evidence>
<keyword evidence="1" id="KW-0472">Membrane</keyword>
<protein>
    <submittedName>
        <fullName evidence="2">Uncharacterized protein</fullName>
    </submittedName>
</protein>
<sequence length="66" mass="7312">METPSIRSHSSFILHSVTSFLACSPVISLSFKLYMTSITPSCPSSLLVSAYSDKVLKFLQFVYFGL</sequence>
<name>A0A3F3Q338_9EURO</name>
<proteinExistence type="predicted"/>
<organism evidence="2 3">
    <name type="scientific">Aspergillus welwitschiae</name>
    <dbReference type="NCBI Taxonomy" id="1341132"/>
    <lineage>
        <taxon>Eukaryota</taxon>
        <taxon>Fungi</taxon>
        <taxon>Dikarya</taxon>
        <taxon>Ascomycota</taxon>
        <taxon>Pezizomycotina</taxon>
        <taxon>Eurotiomycetes</taxon>
        <taxon>Eurotiomycetidae</taxon>
        <taxon>Eurotiales</taxon>
        <taxon>Aspergillaceae</taxon>
        <taxon>Aspergillus</taxon>
        <taxon>Aspergillus subgen. Circumdati</taxon>
    </lineage>
</organism>
<keyword evidence="3" id="KW-1185">Reference proteome</keyword>
<dbReference type="Proteomes" id="UP000253729">
    <property type="component" value="Unassembled WGS sequence"/>
</dbReference>
<dbReference type="RefSeq" id="XP_026626641.1">
    <property type="nucleotide sequence ID" value="XM_026766229.1"/>
</dbReference>
<keyword evidence="1" id="KW-1133">Transmembrane helix</keyword>
<evidence type="ECO:0000313" key="3">
    <source>
        <dbReference type="Proteomes" id="UP000253729"/>
    </source>
</evidence>
<dbReference type="GeneID" id="38134585"/>